<feature type="compositionally biased region" description="Low complexity" evidence="1">
    <location>
        <begin position="1619"/>
        <end position="1631"/>
    </location>
</feature>
<feature type="compositionally biased region" description="Acidic residues" evidence="1">
    <location>
        <begin position="1592"/>
        <end position="1618"/>
    </location>
</feature>
<feature type="domain" description="U3 small nucleolar RNA-associated protein 20 N-terminal" evidence="2">
    <location>
        <begin position="833"/>
        <end position="1439"/>
    </location>
</feature>
<dbReference type="InterPro" id="IPR057525">
    <property type="entry name" value="UTP20_C"/>
</dbReference>
<evidence type="ECO:0000259" key="3">
    <source>
        <dbReference type="Pfam" id="PF20416"/>
    </source>
</evidence>
<evidence type="ECO:0000259" key="2">
    <source>
        <dbReference type="Pfam" id="PF07539"/>
    </source>
</evidence>
<dbReference type="PANTHER" id="PTHR17695">
    <property type="entry name" value="SMALL SUBUNIT PROCESSOME COMPONENT 20 HOMOLOG"/>
    <property type="match status" value="1"/>
</dbReference>
<protein>
    <submittedName>
        <fullName evidence="5">Down-regulated in metastasis</fullName>
    </submittedName>
</protein>
<feature type="domain" description="U3 small nucleolar RNA-associated protein 20 C-terminal" evidence="4">
    <location>
        <begin position="2318"/>
        <end position="2578"/>
    </location>
</feature>
<dbReference type="PANTHER" id="PTHR17695:SF11">
    <property type="entry name" value="SMALL SUBUNIT PROCESSOME COMPONENT 20 HOMOLOG"/>
    <property type="match status" value="1"/>
</dbReference>
<dbReference type="OrthoDB" id="360653at2759"/>
<reference evidence="5" key="1">
    <citation type="submission" date="2022-07" db="EMBL/GenBank/DDBJ databases">
        <title>The genome of Lyophyllum shimeji provides insight into the initial evolution of ectomycorrhizal fungal genome.</title>
        <authorList>
            <person name="Kobayashi Y."/>
            <person name="Shibata T."/>
            <person name="Hirakawa H."/>
            <person name="Shigenobu S."/>
            <person name="Nishiyama T."/>
            <person name="Yamada A."/>
            <person name="Hasebe M."/>
            <person name="Kawaguchi M."/>
        </authorList>
    </citation>
    <scope>NUCLEOTIDE SEQUENCE</scope>
    <source>
        <strain evidence="5">AT787</strain>
    </source>
</reference>
<dbReference type="InterPro" id="IPR052575">
    <property type="entry name" value="SSU_processome_comp_20"/>
</dbReference>
<feature type="region of interest" description="Disordered" evidence="1">
    <location>
        <begin position="1591"/>
        <end position="1631"/>
    </location>
</feature>
<feature type="region of interest" description="Disordered" evidence="1">
    <location>
        <begin position="2557"/>
        <end position="2596"/>
    </location>
</feature>
<evidence type="ECO:0000313" key="5">
    <source>
        <dbReference type="EMBL" id="GLB38021.1"/>
    </source>
</evidence>
<name>A0A9P3UP77_LYOSH</name>
<dbReference type="GO" id="GO:0030686">
    <property type="term" value="C:90S preribosome"/>
    <property type="evidence" value="ECO:0007669"/>
    <property type="project" value="TreeGrafter"/>
</dbReference>
<dbReference type="SUPFAM" id="SSF48371">
    <property type="entry name" value="ARM repeat"/>
    <property type="match status" value="2"/>
</dbReference>
<evidence type="ECO:0000313" key="6">
    <source>
        <dbReference type="Proteomes" id="UP001063166"/>
    </source>
</evidence>
<accession>A0A9P3UP77</accession>
<feature type="compositionally biased region" description="Acidic residues" evidence="1">
    <location>
        <begin position="1050"/>
        <end position="1066"/>
    </location>
</feature>
<dbReference type="Gene3D" id="1.25.10.10">
    <property type="entry name" value="Leucine-rich Repeat Variant"/>
    <property type="match status" value="2"/>
</dbReference>
<dbReference type="InterPro" id="IPR011430">
    <property type="entry name" value="UTP20_N"/>
</dbReference>
<evidence type="ECO:0000256" key="1">
    <source>
        <dbReference type="SAM" id="MobiDB-lite"/>
    </source>
</evidence>
<evidence type="ECO:0000259" key="4">
    <source>
        <dbReference type="Pfam" id="PF23099"/>
    </source>
</evidence>
<dbReference type="InterPro" id="IPR046523">
    <property type="entry name" value="UTP20_dom"/>
</dbReference>
<organism evidence="5 6">
    <name type="scientific">Lyophyllum shimeji</name>
    <name type="common">Hon-shimeji</name>
    <name type="synonym">Tricholoma shimeji</name>
    <dbReference type="NCBI Taxonomy" id="47721"/>
    <lineage>
        <taxon>Eukaryota</taxon>
        <taxon>Fungi</taxon>
        <taxon>Dikarya</taxon>
        <taxon>Basidiomycota</taxon>
        <taxon>Agaricomycotina</taxon>
        <taxon>Agaricomycetes</taxon>
        <taxon>Agaricomycetidae</taxon>
        <taxon>Agaricales</taxon>
        <taxon>Tricholomatineae</taxon>
        <taxon>Lyophyllaceae</taxon>
        <taxon>Lyophyllum</taxon>
    </lineage>
</organism>
<keyword evidence="6" id="KW-1185">Reference proteome</keyword>
<dbReference type="Pfam" id="PF07539">
    <property type="entry name" value="UTP20_N"/>
    <property type="match status" value="1"/>
</dbReference>
<dbReference type="EMBL" id="BRPK01000004">
    <property type="protein sequence ID" value="GLB38021.1"/>
    <property type="molecule type" value="Genomic_DNA"/>
</dbReference>
<dbReference type="GO" id="GO:0032040">
    <property type="term" value="C:small-subunit processome"/>
    <property type="evidence" value="ECO:0007669"/>
    <property type="project" value="TreeGrafter"/>
</dbReference>
<dbReference type="InterPro" id="IPR016024">
    <property type="entry name" value="ARM-type_fold"/>
</dbReference>
<feature type="region of interest" description="Disordered" evidence="1">
    <location>
        <begin position="1047"/>
        <end position="1069"/>
    </location>
</feature>
<dbReference type="Proteomes" id="UP001063166">
    <property type="component" value="Unassembled WGS sequence"/>
</dbReference>
<feature type="domain" description="U3 small nucleolar RNA-associated protein 20" evidence="3">
    <location>
        <begin position="1655"/>
        <end position="1877"/>
    </location>
</feature>
<comment type="caution">
    <text evidence="5">The sequence shown here is derived from an EMBL/GenBank/DDBJ whole genome shotgun (WGS) entry which is preliminary data.</text>
</comment>
<dbReference type="InterPro" id="IPR011989">
    <property type="entry name" value="ARM-like"/>
</dbReference>
<proteinExistence type="predicted"/>
<dbReference type="Pfam" id="PF20416">
    <property type="entry name" value="UTP20"/>
    <property type="match status" value="1"/>
</dbReference>
<gene>
    <name evidence="5" type="primary">UTP20</name>
    <name evidence="5" type="ORF">LshimejAT787_0410720</name>
</gene>
<sequence length="2596" mass="288868">MDDHEDQPRVKRFKHQSYNQTLKDVHLPAAHNQAQLDHEISDHDSHFHQALDHWRQLNLATSFISFANKADSLSASMPLLLHNWKEIIDLWIGALEVADDEGLRALLDLLQKMAHDLRTTLSPVYSDLLARLLKLLTRSIVASALTALLETFSALFKFLLVPSTQTNLIDQTWAVLRSTLPNCLPEIQRAMAEVWGSVLRRLKSTAREKAVTLLAENAEGIEDASAWVIVFACKSVSQTLHTATCSIIGPLLTYHLSTKAPERTYTLLRRVLTALIHHVKNAEQFSPLADLLVHHFSTTVKGEGEGDVERVRRILEVLAVPCAVRQGSRLTQSQLGLLFADVPSIPLVPVLHTALLKFITAALTASEMAIWLGPGFKLLQRAWAASSASSDEAKANLHFALKLSGCLAELGWGGWKLVALPLVLKNTAQEAVLERDPRAVMRFLAALVKARKLSGGETDLVWRERIEKWALGRLRGWDCTHGVDAAVELNDILTISGLFSPAVSSAVLDIINGILAAPGDSVKEHDETPANSAWVLGVCLDTLKKRDPAEWSDRVDLTAWTRTCVQHWGWSHLVLGGLVALSQILPSQEASIPLEEIYDALQPSLLSHSRALRLSALRLLASGMVKSPEGPQEVIRRCLQGEEVSLDVQGVRERILRIGRVGQILRDGDDVGADISTRWLIAQLKVNLRPLWSPAAGALSSLSERFGDVVWRLLFGEVKALGDGYAAGALPAWMASGVEETQGTDDDPWEEERSWRDPAAHKIREVVVKWLDEEHARSELAKAQTSKDRLDLHSYQSQLLAALGECSSLAEKHNRELVPHFLALAGPDAPSKMPRQKLTAWLTLFAKFTNPKALHATEFMHALYKSFLSHPDRPLQSVALSCLFTYKSPNLTSHEDKLRGLLDETRWRDELSSLDFGLIDPQDRRAVVDVAIRLLFGLMLEKKGRSRGADRRAAVLSTLGGCTEEELKLLVDLMLRPLNSDSEARREAPFVVTPVAAGVSDKQQTGFLTLLGDVMKNLGPKLAPYWPALVGATVDLIAHAQRRVEGLAHEEEEEVEGEEALDDAEGAETVGSSPKVIRSIRQLGLKRFADFFRSPVRFDFVPYMPACFASFISPRLASLDRENTQAPSALLELFYAWSAEDAYIKILVDYDERVLPKIYECLVAPSVKPAVISRIFDIVSRLLAASTVDESIRETVVKPHVSLLLANLSILVQRTKGVTAIASPLAQRQVGILSQIAQYSTDADQATTLLRLFAPLLKKPSKLVPEKVKVDQLTIMASLVQLIPELSDTASSIYQTTYGLLSSLFQSLRSRAARLSLVAAFQRLATINTSLQPLASLIESLNAYSSKRVDEPDFDTRLGAFVALNEIHYKTLSSSHWLPLLYNALHFIQDPAELAVRTSASFALRHFIDMVASQPTSDYEATFLRMLFPGLKNGLRSKNELIRAEVLGVIAYAVEKCPHLKTLNEMKILLADGDEEANFFNNILHVQIHRRSRALRRLADYCDEGHLGSKILDDIFVPLVGNYIASTASLDHHLVNDAILTTGRMAKHLGWGAYYALVQKYLKLSRTKDEAERVYVRTLVAVLDNFHFPMEETVENEEPTADDEDEEERADEVVEEAEAPTAPTKPSTATQTARIADAVNLRLLPNLLDHLEKHDADGDDHARIPISIGIVAVARHLPTATREPQITRLITILSQILRSRSQETRDLVRDALNRIAVTLGPSYLPLILRELRAALLRGPQLHVLAYVAHSLLVHVTTGEHADAFGVLDDCVNDIAHVSAEVIFGESGKDVEAEEFKTKMREVRSSASKGLDSFATMAKFITPPKISSLLAPLKAIMQETESIKVMNLVDEVLKRISGGLNSNKHLAPKELLVLCNTLVSQNARFLKQTPSRRKPTAKGEAIVQTKRREEAKVDHYANNSYRFVAFGLDLFNTALRRSRFDFHDAEVMSRLNAMVAVVGNTLYSTSSAVLLLGLKSAAGLSKCPLKSLDKSLPVFVRQIIDLIQQTGNTESEVVQVAFKSLATILRDGPAVQVKEKDLVYLLELLSPDLEDPDRQASVFTMLRAIVARKFVVPEIYDLMEKVSEIMVTSQSTQVQELCRGVLLQFLLDYPQGKGRLRKQMTFLAKNLSYVYESGRKSVMELLGAVITKFEINLIREYADLIFVALVMVIANDDAAKCREMAAVLIKSLFARLDDERRNLILSHLHIWASQEAQPQLARVSSQVYGFIVDILETDSLPYIATILEDLNAALHRSAHELAEAEARDSDDTAMVVDLDWQAPYYALTVFAKALRFFPDFATHGDRVRWDLVGPHLLFPHAWVRTAACRLLGLLFTAVPPAAPGVDYVDEHPLSNAGMREVAQKLCRQLRSEHLDEALGLQVVKNLFYVGKCFYAMPVLEPVPAEEDSAEESEGEDEPKDAKDMDALKQQNPLPWLFSKLSYQVRSAHIARRNRTLSGANWAEQPLSVLRWFAAMAAHMEAARLEKFLVHILTPVYRILEDDIIRDPQMDELKTLATELQDLVQSKVGPTKFSMTYNQIRQGVLGVRRERKAVRAMQVVADPAAAAKRKTQRNAAKKESRKRKDRGFADRSGKVKRRRAEV</sequence>
<dbReference type="Pfam" id="PF23099">
    <property type="entry name" value="UTP20_C"/>
    <property type="match status" value="1"/>
</dbReference>